<organism evidence="1 2">
    <name type="scientific">Ridgeia piscesae</name>
    <name type="common">Tubeworm</name>
    <dbReference type="NCBI Taxonomy" id="27915"/>
    <lineage>
        <taxon>Eukaryota</taxon>
        <taxon>Metazoa</taxon>
        <taxon>Spiralia</taxon>
        <taxon>Lophotrochozoa</taxon>
        <taxon>Annelida</taxon>
        <taxon>Polychaeta</taxon>
        <taxon>Sedentaria</taxon>
        <taxon>Canalipalpata</taxon>
        <taxon>Sabellida</taxon>
        <taxon>Siboglinidae</taxon>
        <taxon>Ridgeia</taxon>
    </lineage>
</organism>
<dbReference type="Proteomes" id="UP001209878">
    <property type="component" value="Unassembled WGS sequence"/>
</dbReference>
<accession>A0AAD9KTI2</accession>
<evidence type="ECO:0000313" key="1">
    <source>
        <dbReference type="EMBL" id="KAK2177393.1"/>
    </source>
</evidence>
<evidence type="ECO:0000313" key="2">
    <source>
        <dbReference type="Proteomes" id="UP001209878"/>
    </source>
</evidence>
<sequence length="135" mass="15065">MPVDFDPTMIHMSGYRDDYSVSDVIDMNNATCQPVTKPESDEPFTLKVELPNAIDSRLIVTAVLDEGDCLDFPATMVYTEGDQSALIPYHNNPSFCDNSPGRCVFECDCSATRCQTVYLVLLSVPDHTRKLCDIF</sequence>
<proteinExistence type="predicted"/>
<comment type="caution">
    <text evidence="1">The sequence shown here is derived from an EMBL/GenBank/DDBJ whole genome shotgun (WGS) entry which is preliminary data.</text>
</comment>
<keyword evidence="2" id="KW-1185">Reference proteome</keyword>
<reference evidence="1" key="1">
    <citation type="journal article" date="2023" name="Mol. Biol. Evol.">
        <title>Third-Generation Sequencing Reveals the Adaptive Role of the Epigenome in Three Deep-Sea Polychaetes.</title>
        <authorList>
            <person name="Perez M."/>
            <person name="Aroh O."/>
            <person name="Sun Y."/>
            <person name="Lan Y."/>
            <person name="Juniper S.K."/>
            <person name="Young C.R."/>
            <person name="Angers B."/>
            <person name="Qian P.Y."/>
        </authorList>
    </citation>
    <scope>NUCLEOTIDE SEQUENCE</scope>
    <source>
        <strain evidence="1">R07B-5</strain>
    </source>
</reference>
<dbReference type="EMBL" id="JAODUO010000600">
    <property type="protein sequence ID" value="KAK2177393.1"/>
    <property type="molecule type" value="Genomic_DNA"/>
</dbReference>
<dbReference type="AlphaFoldDB" id="A0AAD9KTI2"/>
<gene>
    <name evidence="1" type="ORF">NP493_599g02050</name>
</gene>
<protein>
    <submittedName>
        <fullName evidence="1">Uncharacterized protein</fullName>
    </submittedName>
</protein>
<name>A0AAD9KTI2_RIDPI</name>